<gene>
    <name evidence="5" type="ordered locus">BHWA1_01691</name>
</gene>
<dbReference type="InterPro" id="IPR001173">
    <property type="entry name" value="Glyco_trans_2-like"/>
</dbReference>
<accession>A0A3B6VEX3</accession>
<protein>
    <submittedName>
        <fullName evidence="5">Glycosyl transferase, family 2</fullName>
    </submittedName>
</protein>
<dbReference type="Pfam" id="PF00535">
    <property type="entry name" value="Glycos_transf_2"/>
    <property type="match status" value="1"/>
</dbReference>
<dbReference type="RefSeq" id="WP_012671202.1">
    <property type="nucleotide sequence ID" value="NC_012225.1"/>
</dbReference>
<feature type="domain" description="Glycosyltransferase 2-like" evidence="4">
    <location>
        <begin position="4"/>
        <end position="168"/>
    </location>
</feature>
<dbReference type="AlphaFoldDB" id="A0A3B6VEX3"/>
<dbReference type="SUPFAM" id="SSF53448">
    <property type="entry name" value="Nucleotide-diphospho-sugar transferases"/>
    <property type="match status" value="1"/>
</dbReference>
<keyword evidence="3 5" id="KW-0808">Transferase</keyword>
<dbReference type="PANTHER" id="PTHR43398:SF1">
    <property type="entry name" value="DOLICHOL-PHOSPHATE MANNOSYLTRANSFERASE SUBUNIT 1"/>
    <property type="match status" value="1"/>
</dbReference>
<dbReference type="InterPro" id="IPR029044">
    <property type="entry name" value="Nucleotide-diphossugar_trans"/>
</dbReference>
<evidence type="ECO:0000259" key="4">
    <source>
        <dbReference type="Pfam" id="PF00535"/>
    </source>
</evidence>
<evidence type="ECO:0000256" key="3">
    <source>
        <dbReference type="ARBA" id="ARBA00022679"/>
    </source>
</evidence>
<dbReference type="PANTHER" id="PTHR43398">
    <property type="entry name" value="DOLICHOL-PHOSPHATE MANNOSYLTRANSFERASE SUBUNIT 1"/>
    <property type="match status" value="1"/>
</dbReference>
<dbReference type="STRING" id="565034.BHWA1_01691"/>
<keyword evidence="6" id="KW-1185">Reference proteome</keyword>
<evidence type="ECO:0000313" key="6">
    <source>
        <dbReference type="Proteomes" id="UP000001803"/>
    </source>
</evidence>
<dbReference type="GeneID" id="63962791"/>
<dbReference type="GO" id="GO:0004582">
    <property type="term" value="F:dolichyl-phosphate beta-D-mannosyltransferase activity"/>
    <property type="evidence" value="ECO:0007669"/>
    <property type="project" value="InterPro"/>
</dbReference>
<name>A0A3B6VEX3_BRAHW</name>
<organism evidence="5 6">
    <name type="scientific">Brachyspira hyodysenteriae (strain ATCC 49526 / WA1)</name>
    <dbReference type="NCBI Taxonomy" id="565034"/>
    <lineage>
        <taxon>Bacteria</taxon>
        <taxon>Pseudomonadati</taxon>
        <taxon>Spirochaetota</taxon>
        <taxon>Spirochaetia</taxon>
        <taxon>Brachyspirales</taxon>
        <taxon>Brachyspiraceae</taxon>
        <taxon>Brachyspira</taxon>
    </lineage>
</organism>
<evidence type="ECO:0000313" key="5">
    <source>
        <dbReference type="EMBL" id="ACN84161.1"/>
    </source>
</evidence>
<comment type="similarity">
    <text evidence="1">Belongs to the glycosyltransferase 2 family.</text>
</comment>
<reference evidence="5 6" key="1">
    <citation type="journal article" date="2009" name="PLoS ONE">
        <title>Genome sequence of the pathogenic intestinal spirochete Brachyspira hyodysenteriae reveals adaptations to its lifestyle in the porcine large intestine.</title>
        <authorList>
            <person name="Bellgard M.I."/>
            <person name="Wanchanthuek P."/>
            <person name="La T."/>
            <person name="Ryan K."/>
            <person name="Moolhuijzen P."/>
            <person name="Albertyn Z."/>
            <person name="Shaban B."/>
            <person name="Motro Y."/>
            <person name="Dunn D.S."/>
            <person name="Schibeci D."/>
            <person name="Hunter A."/>
            <person name="Barrero R."/>
            <person name="Phillips N.D."/>
            <person name="Hampson D.J."/>
        </authorList>
    </citation>
    <scope>NUCLEOTIDE SEQUENCE [LARGE SCALE GENOMIC DNA]</scope>
    <source>
        <strain evidence="6">ATCC 49526 / WA1</strain>
    </source>
</reference>
<proteinExistence type="inferred from homology"/>
<dbReference type="Proteomes" id="UP000001803">
    <property type="component" value="Chromosome"/>
</dbReference>
<keyword evidence="2" id="KW-0328">Glycosyltransferase</keyword>
<dbReference type="Gene3D" id="3.90.550.10">
    <property type="entry name" value="Spore Coat Polysaccharide Biosynthesis Protein SpsA, Chain A"/>
    <property type="match status" value="1"/>
</dbReference>
<dbReference type="EMBL" id="CP001357">
    <property type="protein sequence ID" value="ACN84161.1"/>
    <property type="molecule type" value="Genomic_DNA"/>
</dbReference>
<evidence type="ECO:0000256" key="2">
    <source>
        <dbReference type="ARBA" id="ARBA00022676"/>
    </source>
</evidence>
<sequence length="236" mass="27103">MLNVIVPVYNEKDNIKKLFDEIKNNIKVPISVFIIYDFDEDNTLEEVNKIKELYNFDINLLKNKYGRGVLNAIKTGLYLENNNPVLVIMADLSDSLEIVDNMYKKITEEGYDLVCGSRYMKGGRQIGGPFFKGLMSRTAGISLHILTGINTHDISNSFKMYSRKVLDSITIESNGGFELGMEITVKAYAMGCKIAEIPSTWRDRTSGESRFKLFSWLPKYLHWYFYALKNKRNSKS</sequence>
<dbReference type="KEGG" id="bhy:BHWA1_01691"/>
<dbReference type="InterPro" id="IPR039528">
    <property type="entry name" value="DPM1-like"/>
</dbReference>
<evidence type="ECO:0000256" key="1">
    <source>
        <dbReference type="ARBA" id="ARBA00006739"/>
    </source>
</evidence>